<dbReference type="EMBL" id="JBDJPC010000008">
    <property type="protein sequence ID" value="KAL1493466.1"/>
    <property type="molecule type" value="Genomic_DNA"/>
</dbReference>
<feature type="region of interest" description="Disordered" evidence="2">
    <location>
        <begin position="245"/>
        <end position="370"/>
    </location>
</feature>
<feature type="compositionally biased region" description="Acidic residues" evidence="2">
    <location>
        <begin position="283"/>
        <end position="307"/>
    </location>
</feature>
<name>A0ABD1EJU7_HYPHA</name>
<protein>
    <recommendedName>
        <fullName evidence="4">Aspartyl/asparaginy/proline hydroxylase domain-containing protein</fullName>
    </recommendedName>
</protein>
<feature type="compositionally biased region" description="Acidic residues" evidence="2">
    <location>
        <begin position="180"/>
        <end position="217"/>
    </location>
</feature>
<evidence type="ECO:0000256" key="3">
    <source>
        <dbReference type="SAM" id="Phobius"/>
    </source>
</evidence>
<sequence>MSGDVQPRKRKDKKKKKEEDALGPISSSEDQNIHVHKDGGTGGNICAKIVFFFLFSALIVLIGLIIKENQGLNELESIEQESRFSQIFEGWIDKGVDEHGEEEEQDQQVYSSELTHDHEDEEDDQLEQDPEDGDINEDSEETDETNEETRQSEEEIYDISDDNDNEEREDIAENQSKEFEESDDSMIEESVEETENVVDEHQEEENEGQPQEEQEEIIIERSGVATKVGVGLALLTVAYNVFLRKRRSDSEGKLSPPTQTEKEPTPDLSRRNTLIPPPTLQEVEQDLPEIESEDEEHSDEEYSDEDSPSEHRSPRDEYQELRTTYSRSLTPKGDFLTENTQFERETLEDELEEDSEEDENAYDEDEDEELLKRLEAKYGKLGRDVNIGEEEEPELPGYENSDITNQEDYAFKEKIDAAQEQLDKNAAFANKMFEELLDQHPFSPRAIYGKARALDNLAEQKQSNELVKQALSYYLRLLNAPDVPDKLFVCASERFINRARFMGQYKKAVAVHWLLIERFPDNATYLNNLAVTYLTVNLVSEARSVLQRVLSKWPDDGFALVHYGFILKTADNNLNDSIMYMSKGLKTNAPGVIDGRFFFHLGDALTRINRKDDAMKLYEKGVEKKVFLSKYQRSLYNVDRLTGKPWWDPKDLAGYQMLFKTLKNNYAKIRQEGLSALNDQGYFQHEIENLKDTGTWKQLELFARGQKSLKNCAKSPITCSIIQMFPEASGCKRGQAKFSVMHPGTHVWPHCGPTNCRLRVHLGLKIPSKTFIRVAEETRSWKEGDLIIFDDSFEHEVWHNGSDIRLVLIVDVWHPELSFEERRNLSPI</sequence>
<feature type="region of interest" description="Disordered" evidence="2">
    <location>
        <begin position="98"/>
        <end position="217"/>
    </location>
</feature>
<dbReference type="InterPro" id="IPR007803">
    <property type="entry name" value="Asp/Arg/Pro-Hydrxlase"/>
</dbReference>
<comment type="caution">
    <text evidence="5">The sequence shown here is derived from an EMBL/GenBank/DDBJ whole genome shotgun (WGS) entry which is preliminary data.</text>
</comment>
<feature type="domain" description="Aspartyl/asparaginy/proline hydroxylase" evidence="4">
    <location>
        <begin position="664"/>
        <end position="815"/>
    </location>
</feature>
<dbReference type="PANTHER" id="PTHR12366">
    <property type="entry name" value="ASPARTYL/ASPARAGINYL BETA-HYDROXYLASE"/>
    <property type="match status" value="1"/>
</dbReference>
<dbReference type="InterPro" id="IPR039038">
    <property type="entry name" value="ASPH"/>
</dbReference>
<dbReference type="SUPFAM" id="SSF51197">
    <property type="entry name" value="Clavaminate synthase-like"/>
    <property type="match status" value="1"/>
</dbReference>
<evidence type="ECO:0000313" key="6">
    <source>
        <dbReference type="Proteomes" id="UP001566132"/>
    </source>
</evidence>
<evidence type="ECO:0000259" key="4">
    <source>
        <dbReference type="Pfam" id="PF05118"/>
    </source>
</evidence>
<feature type="compositionally biased region" description="Acidic residues" evidence="2">
    <location>
        <begin position="119"/>
        <end position="146"/>
    </location>
</feature>
<reference evidence="5 6" key="1">
    <citation type="submission" date="2024-05" db="EMBL/GenBank/DDBJ databases">
        <title>Genetic variation in Jamaican populations of the coffee berry borer (Hypothenemus hampei).</title>
        <authorList>
            <person name="Errbii M."/>
            <person name="Myrie A."/>
        </authorList>
    </citation>
    <scope>NUCLEOTIDE SEQUENCE [LARGE SCALE GENOMIC DNA]</scope>
    <source>
        <strain evidence="5">JA-Hopewell-2020-01-JO</strain>
        <tissue evidence="5">Whole body</tissue>
    </source>
</reference>
<feature type="compositionally biased region" description="Acidic residues" evidence="2">
    <location>
        <begin position="154"/>
        <end position="172"/>
    </location>
</feature>
<dbReference type="InterPro" id="IPR027443">
    <property type="entry name" value="IPNS-like_sf"/>
</dbReference>
<evidence type="ECO:0000256" key="1">
    <source>
        <dbReference type="ARBA" id="ARBA00007730"/>
    </source>
</evidence>
<dbReference type="Proteomes" id="UP001566132">
    <property type="component" value="Unassembled WGS sequence"/>
</dbReference>
<dbReference type="Pfam" id="PF05118">
    <property type="entry name" value="Asp_Arg_Hydrox"/>
    <property type="match status" value="1"/>
</dbReference>
<feature type="compositionally biased region" description="Basic and acidic residues" evidence="2">
    <location>
        <begin position="260"/>
        <end position="270"/>
    </location>
</feature>
<organism evidence="5 6">
    <name type="scientific">Hypothenemus hampei</name>
    <name type="common">Coffee berry borer</name>
    <dbReference type="NCBI Taxonomy" id="57062"/>
    <lineage>
        <taxon>Eukaryota</taxon>
        <taxon>Metazoa</taxon>
        <taxon>Ecdysozoa</taxon>
        <taxon>Arthropoda</taxon>
        <taxon>Hexapoda</taxon>
        <taxon>Insecta</taxon>
        <taxon>Pterygota</taxon>
        <taxon>Neoptera</taxon>
        <taxon>Endopterygota</taxon>
        <taxon>Coleoptera</taxon>
        <taxon>Polyphaga</taxon>
        <taxon>Cucujiformia</taxon>
        <taxon>Curculionidae</taxon>
        <taxon>Scolytinae</taxon>
        <taxon>Hypothenemus</taxon>
    </lineage>
</organism>
<keyword evidence="3" id="KW-0472">Membrane</keyword>
<proteinExistence type="inferred from homology"/>
<dbReference type="Gene3D" id="2.60.120.330">
    <property type="entry name" value="B-lactam Antibiotic, Isopenicillin N Synthase, Chain"/>
    <property type="match status" value="1"/>
</dbReference>
<accession>A0ABD1EJU7</accession>
<dbReference type="SUPFAM" id="SSF48452">
    <property type="entry name" value="TPR-like"/>
    <property type="match status" value="1"/>
</dbReference>
<evidence type="ECO:0000313" key="5">
    <source>
        <dbReference type="EMBL" id="KAL1493466.1"/>
    </source>
</evidence>
<feature type="compositionally biased region" description="Acidic residues" evidence="2">
    <location>
        <begin position="346"/>
        <end position="369"/>
    </location>
</feature>
<keyword evidence="3" id="KW-0812">Transmembrane</keyword>
<keyword evidence="3" id="KW-1133">Transmembrane helix</keyword>
<gene>
    <name evidence="5" type="ORF">ABEB36_011513</name>
</gene>
<comment type="similarity">
    <text evidence="1">Belongs to the aspartyl/asparaginyl beta-hydroxylase family.</text>
</comment>
<feature type="region of interest" description="Disordered" evidence="2">
    <location>
        <begin position="1"/>
        <end position="35"/>
    </location>
</feature>
<dbReference type="Gene3D" id="1.25.40.10">
    <property type="entry name" value="Tetratricopeptide repeat domain"/>
    <property type="match status" value="1"/>
</dbReference>
<keyword evidence="6" id="KW-1185">Reference proteome</keyword>
<dbReference type="AlphaFoldDB" id="A0ABD1EJU7"/>
<dbReference type="InterPro" id="IPR011990">
    <property type="entry name" value="TPR-like_helical_dom_sf"/>
</dbReference>
<dbReference type="PANTHER" id="PTHR12366:SF29">
    <property type="entry name" value="ASPARTYL BETA-HYDROXYLASE, ISOFORM L"/>
    <property type="match status" value="1"/>
</dbReference>
<evidence type="ECO:0000256" key="2">
    <source>
        <dbReference type="SAM" id="MobiDB-lite"/>
    </source>
</evidence>
<feature type="compositionally biased region" description="Basic and acidic residues" evidence="2">
    <location>
        <begin position="308"/>
        <end position="320"/>
    </location>
</feature>
<feature type="transmembrane region" description="Helical" evidence="3">
    <location>
        <begin position="45"/>
        <end position="66"/>
    </location>
</feature>